<dbReference type="InterPro" id="IPR016155">
    <property type="entry name" value="Mopterin_synth/thiamin_S_b"/>
</dbReference>
<dbReference type="RefSeq" id="WP_173223068.1">
    <property type="nucleotide sequence ID" value="NZ_CP048104.1"/>
</dbReference>
<protein>
    <submittedName>
        <fullName evidence="1">Sulfur carrier protein ThiS</fullName>
    </submittedName>
</protein>
<dbReference type="Pfam" id="PF02597">
    <property type="entry name" value="ThiS"/>
    <property type="match status" value="1"/>
</dbReference>
<dbReference type="AlphaFoldDB" id="A0A7D4BWJ0"/>
<keyword evidence="2" id="KW-1185">Reference proteome</keyword>
<dbReference type="InterPro" id="IPR003749">
    <property type="entry name" value="ThiS/MoaD-like"/>
</dbReference>
<dbReference type="CDD" id="cd00565">
    <property type="entry name" value="Ubl_ThiS"/>
    <property type="match status" value="1"/>
</dbReference>
<dbReference type="NCBIfam" id="TIGR01683">
    <property type="entry name" value="thiS"/>
    <property type="match status" value="1"/>
</dbReference>
<organism evidence="1 2">
    <name type="scientific">Kroppenstedtia pulmonis</name>
    <dbReference type="NCBI Taxonomy" id="1380685"/>
    <lineage>
        <taxon>Bacteria</taxon>
        <taxon>Bacillati</taxon>
        <taxon>Bacillota</taxon>
        <taxon>Bacilli</taxon>
        <taxon>Bacillales</taxon>
        <taxon>Thermoactinomycetaceae</taxon>
        <taxon>Kroppenstedtia</taxon>
    </lineage>
</organism>
<dbReference type="Proteomes" id="UP000503088">
    <property type="component" value="Chromosome"/>
</dbReference>
<dbReference type="KEGG" id="kpul:GXN76_10820"/>
<dbReference type="Gene3D" id="3.10.20.30">
    <property type="match status" value="1"/>
</dbReference>
<evidence type="ECO:0000313" key="2">
    <source>
        <dbReference type="Proteomes" id="UP000503088"/>
    </source>
</evidence>
<gene>
    <name evidence="1" type="primary">thiS</name>
    <name evidence="1" type="ORF">GXN76_10820</name>
</gene>
<proteinExistence type="predicted"/>
<dbReference type="EMBL" id="CP048104">
    <property type="protein sequence ID" value="QKG84913.1"/>
    <property type="molecule type" value="Genomic_DNA"/>
</dbReference>
<dbReference type="InterPro" id="IPR012675">
    <property type="entry name" value="Beta-grasp_dom_sf"/>
</dbReference>
<dbReference type="PANTHER" id="PTHR34472">
    <property type="entry name" value="SULFUR CARRIER PROTEIN THIS"/>
    <property type="match status" value="1"/>
</dbReference>
<evidence type="ECO:0000313" key="1">
    <source>
        <dbReference type="EMBL" id="QKG84913.1"/>
    </source>
</evidence>
<dbReference type="InterPro" id="IPR010035">
    <property type="entry name" value="Thi_S"/>
</dbReference>
<dbReference type="PANTHER" id="PTHR34472:SF1">
    <property type="entry name" value="SULFUR CARRIER PROTEIN THIS"/>
    <property type="match status" value="1"/>
</dbReference>
<accession>A0A7D4BWJ0</accession>
<dbReference type="SUPFAM" id="SSF54285">
    <property type="entry name" value="MoaD/ThiS"/>
    <property type="match status" value="1"/>
</dbReference>
<name>A0A7D4BWJ0_9BACL</name>
<reference evidence="1 2" key="1">
    <citation type="submission" date="2020-01" db="EMBL/GenBank/DDBJ databases">
        <authorList>
            <person name="Gulvik C.A."/>
            <person name="Batra D.G."/>
        </authorList>
    </citation>
    <scope>NUCLEOTIDE SEQUENCE [LARGE SCALE GENOMIC DNA]</scope>
    <source>
        <strain evidence="1 2">W9323</strain>
    </source>
</reference>
<sequence>MEIRLNGESYKLPPGVQTAEDLLHHLGIDQRIVVMEQNRTVLEREQWKETRINVGDELEIVHFVGGG</sequence>